<evidence type="ECO:0000256" key="7">
    <source>
        <dbReference type="ARBA" id="ARBA00023136"/>
    </source>
</evidence>
<proteinExistence type="inferred from homology"/>
<evidence type="ECO:0000256" key="9">
    <source>
        <dbReference type="SAM" id="Phobius"/>
    </source>
</evidence>
<keyword evidence="5 9" id="KW-0812">Transmembrane</keyword>
<keyword evidence="12" id="KW-1185">Reference proteome</keyword>
<dbReference type="PANTHER" id="PTHR35011">
    <property type="entry name" value="2,3-DIKETO-L-GULONATE TRAP TRANSPORTER SMALL PERMEASE PROTEIN YIAM"/>
    <property type="match status" value="1"/>
</dbReference>
<evidence type="ECO:0000256" key="1">
    <source>
        <dbReference type="ARBA" id="ARBA00004429"/>
    </source>
</evidence>
<evidence type="ECO:0000256" key="6">
    <source>
        <dbReference type="ARBA" id="ARBA00022989"/>
    </source>
</evidence>
<organism evidence="11 12">
    <name type="scientific">Effusibacillus dendaii</name>
    <dbReference type="NCBI Taxonomy" id="2743772"/>
    <lineage>
        <taxon>Bacteria</taxon>
        <taxon>Bacillati</taxon>
        <taxon>Bacillota</taxon>
        <taxon>Bacilli</taxon>
        <taxon>Bacillales</taxon>
        <taxon>Alicyclobacillaceae</taxon>
        <taxon>Effusibacillus</taxon>
    </lineage>
</organism>
<dbReference type="KEGG" id="eff:skT53_19060"/>
<evidence type="ECO:0000256" key="2">
    <source>
        <dbReference type="ARBA" id="ARBA00022448"/>
    </source>
</evidence>
<gene>
    <name evidence="11" type="ORF">skT53_19060</name>
</gene>
<evidence type="ECO:0000256" key="3">
    <source>
        <dbReference type="ARBA" id="ARBA00022475"/>
    </source>
</evidence>
<dbReference type="GO" id="GO:0022857">
    <property type="term" value="F:transmembrane transporter activity"/>
    <property type="evidence" value="ECO:0007669"/>
    <property type="project" value="TreeGrafter"/>
</dbReference>
<dbReference type="GO" id="GO:0015740">
    <property type="term" value="P:C4-dicarboxylate transport"/>
    <property type="evidence" value="ECO:0007669"/>
    <property type="project" value="TreeGrafter"/>
</dbReference>
<keyword evidence="3" id="KW-1003">Cell membrane</keyword>
<dbReference type="PANTHER" id="PTHR35011:SF2">
    <property type="entry name" value="2,3-DIKETO-L-GULONATE TRAP TRANSPORTER SMALL PERMEASE PROTEIN YIAM"/>
    <property type="match status" value="1"/>
</dbReference>
<keyword evidence="7 9" id="KW-0472">Membrane</keyword>
<dbReference type="GO" id="GO:0005886">
    <property type="term" value="C:plasma membrane"/>
    <property type="evidence" value="ECO:0007669"/>
    <property type="project" value="UniProtKB-SubCell"/>
</dbReference>
<feature type="domain" description="Tripartite ATP-independent periplasmic transporters DctQ component" evidence="10">
    <location>
        <begin position="20"/>
        <end position="146"/>
    </location>
</feature>
<feature type="transmembrane region" description="Helical" evidence="9">
    <location>
        <begin position="120"/>
        <end position="139"/>
    </location>
</feature>
<keyword evidence="6 9" id="KW-1133">Transmembrane helix</keyword>
<evidence type="ECO:0000256" key="4">
    <source>
        <dbReference type="ARBA" id="ARBA00022519"/>
    </source>
</evidence>
<evidence type="ECO:0000313" key="11">
    <source>
        <dbReference type="EMBL" id="BCJ86921.1"/>
    </source>
</evidence>
<name>A0A7I8DGJ1_9BACL</name>
<sequence length="156" mass="17846">MKLLRYWLEVIIGSCLAVVVIATFLQVLFRFVLKVPAPWTEEITRFAFAYMVFFGTALGVKHHRHLSVDIIDHLSKKIRSVVVTIGYLISILFVAVFTYYSWVHTTNSTMQTTPTLEVSLMYMYIVMPISGVLMLFYLIKGMLDELKGKQEGGTQV</sequence>
<accession>A0A7I8DGJ1</accession>
<evidence type="ECO:0000313" key="12">
    <source>
        <dbReference type="Proteomes" id="UP000593802"/>
    </source>
</evidence>
<reference evidence="11 12" key="1">
    <citation type="submission" date="2020-08" db="EMBL/GenBank/DDBJ databases">
        <title>Complete Genome Sequence of Effusibacillus dendaii Strain skT53, Isolated from Farmland soil.</title>
        <authorList>
            <person name="Konishi T."/>
            <person name="Kawasaki H."/>
        </authorList>
    </citation>
    <scope>NUCLEOTIDE SEQUENCE [LARGE SCALE GENOMIC DNA]</scope>
    <source>
        <strain evidence="12">skT53</strain>
    </source>
</reference>
<dbReference type="RefSeq" id="WP_200756410.1">
    <property type="nucleotide sequence ID" value="NZ_AP023366.1"/>
</dbReference>
<evidence type="ECO:0000256" key="5">
    <source>
        <dbReference type="ARBA" id="ARBA00022692"/>
    </source>
</evidence>
<feature type="transmembrane region" description="Helical" evidence="9">
    <location>
        <begin position="7"/>
        <end position="31"/>
    </location>
</feature>
<keyword evidence="4" id="KW-0997">Cell inner membrane</keyword>
<evidence type="ECO:0000259" key="10">
    <source>
        <dbReference type="Pfam" id="PF04290"/>
    </source>
</evidence>
<dbReference type="Proteomes" id="UP000593802">
    <property type="component" value="Chromosome"/>
</dbReference>
<protein>
    <submittedName>
        <fullName evidence="11">C4-dicarboxylate ABC transporter permease</fullName>
    </submittedName>
</protein>
<dbReference type="Pfam" id="PF04290">
    <property type="entry name" value="DctQ"/>
    <property type="match status" value="1"/>
</dbReference>
<dbReference type="InterPro" id="IPR055348">
    <property type="entry name" value="DctQ"/>
</dbReference>
<feature type="transmembrane region" description="Helical" evidence="9">
    <location>
        <begin position="43"/>
        <end position="60"/>
    </location>
</feature>
<evidence type="ECO:0000256" key="8">
    <source>
        <dbReference type="ARBA" id="ARBA00038436"/>
    </source>
</evidence>
<dbReference type="AlphaFoldDB" id="A0A7I8DGJ1"/>
<feature type="transmembrane region" description="Helical" evidence="9">
    <location>
        <begin position="81"/>
        <end position="100"/>
    </location>
</feature>
<dbReference type="EMBL" id="AP023366">
    <property type="protein sequence ID" value="BCJ86921.1"/>
    <property type="molecule type" value="Genomic_DNA"/>
</dbReference>
<comment type="subcellular location">
    <subcellularLocation>
        <location evidence="1">Cell inner membrane</location>
        <topology evidence="1">Multi-pass membrane protein</topology>
    </subcellularLocation>
</comment>
<keyword evidence="2" id="KW-0813">Transport</keyword>
<comment type="similarity">
    <text evidence="8">Belongs to the TRAP transporter small permease family.</text>
</comment>
<dbReference type="InterPro" id="IPR007387">
    <property type="entry name" value="TRAP_DctQ"/>
</dbReference>